<evidence type="ECO:0000256" key="1">
    <source>
        <dbReference type="ARBA" id="ARBA00004496"/>
    </source>
</evidence>
<dbReference type="PANTHER" id="PTHR17490:SF16">
    <property type="entry name" value="THREONYLCARBAMOYL-AMP SYNTHASE"/>
    <property type="match status" value="1"/>
</dbReference>
<keyword evidence="7" id="KW-0548">Nucleotidyltransferase</keyword>
<keyword evidence="14" id="KW-1185">Reference proteome</keyword>
<evidence type="ECO:0000256" key="8">
    <source>
        <dbReference type="ARBA" id="ARBA00022741"/>
    </source>
</evidence>
<evidence type="ECO:0000313" key="13">
    <source>
        <dbReference type="EMBL" id="TCK80724.1"/>
    </source>
</evidence>
<keyword evidence="5" id="KW-0808">Transferase</keyword>
<evidence type="ECO:0000256" key="2">
    <source>
        <dbReference type="ARBA" id="ARBA00007663"/>
    </source>
</evidence>
<comment type="similarity">
    <text evidence="2">Belongs to the SUA5 family.</text>
</comment>
<dbReference type="PANTHER" id="PTHR17490">
    <property type="entry name" value="SUA5"/>
    <property type="match status" value="1"/>
</dbReference>
<evidence type="ECO:0000256" key="10">
    <source>
        <dbReference type="ARBA" id="ARBA00029774"/>
    </source>
</evidence>
<reference evidence="13 14" key="1">
    <citation type="submission" date="2019-03" db="EMBL/GenBank/DDBJ databases">
        <title>Genomic Encyclopedia of Archaeal and Bacterial Type Strains, Phase II (KMG-II): from individual species to whole genera.</title>
        <authorList>
            <person name="Goeker M."/>
        </authorList>
    </citation>
    <scope>NUCLEOTIDE SEQUENCE [LARGE SCALE GENOMIC DNA]</scope>
    <source>
        <strain evidence="13 14">DSM 22554</strain>
    </source>
</reference>
<evidence type="ECO:0000256" key="4">
    <source>
        <dbReference type="ARBA" id="ARBA00022490"/>
    </source>
</evidence>
<dbReference type="Pfam" id="PF01300">
    <property type="entry name" value="Sua5_yciO_yrdC"/>
    <property type="match status" value="1"/>
</dbReference>
<evidence type="ECO:0000256" key="7">
    <source>
        <dbReference type="ARBA" id="ARBA00022695"/>
    </source>
</evidence>
<accession>A0A4R1LQY6</accession>
<keyword evidence="6" id="KW-0819">tRNA processing</keyword>
<evidence type="ECO:0000256" key="9">
    <source>
        <dbReference type="ARBA" id="ARBA00022840"/>
    </source>
</evidence>
<protein>
    <recommendedName>
        <fullName evidence="10">L-threonylcarbamoyladenylate synthase</fullName>
        <ecNumber evidence="3">2.7.7.87</ecNumber>
    </recommendedName>
    <alternativeName>
        <fullName evidence="10">L-threonylcarbamoyladenylate synthase</fullName>
    </alternativeName>
</protein>
<comment type="catalytic activity">
    <reaction evidence="11">
        <text>L-threonine + hydrogencarbonate + ATP = L-threonylcarbamoyladenylate + diphosphate + H2O</text>
        <dbReference type="Rhea" id="RHEA:36407"/>
        <dbReference type="ChEBI" id="CHEBI:15377"/>
        <dbReference type="ChEBI" id="CHEBI:17544"/>
        <dbReference type="ChEBI" id="CHEBI:30616"/>
        <dbReference type="ChEBI" id="CHEBI:33019"/>
        <dbReference type="ChEBI" id="CHEBI:57926"/>
        <dbReference type="ChEBI" id="CHEBI:73682"/>
        <dbReference type="EC" id="2.7.7.87"/>
    </reaction>
</comment>
<evidence type="ECO:0000256" key="11">
    <source>
        <dbReference type="ARBA" id="ARBA00048366"/>
    </source>
</evidence>
<dbReference type="GO" id="GO:0000049">
    <property type="term" value="F:tRNA binding"/>
    <property type="evidence" value="ECO:0007669"/>
    <property type="project" value="TreeGrafter"/>
</dbReference>
<keyword evidence="4" id="KW-0963">Cytoplasm</keyword>
<evidence type="ECO:0000259" key="12">
    <source>
        <dbReference type="PROSITE" id="PS51163"/>
    </source>
</evidence>
<keyword evidence="9" id="KW-0067">ATP-binding</keyword>
<evidence type="ECO:0000256" key="3">
    <source>
        <dbReference type="ARBA" id="ARBA00012584"/>
    </source>
</evidence>
<dbReference type="GO" id="GO:0008033">
    <property type="term" value="P:tRNA processing"/>
    <property type="evidence" value="ECO:0007669"/>
    <property type="project" value="UniProtKB-KW"/>
</dbReference>
<dbReference type="InterPro" id="IPR006070">
    <property type="entry name" value="Sua5-like_dom"/>
</dbReference>
<dbReference type="RefSeq" id="WP_132225319.1">
    <property type="nucleotide sequence ID" value="NZ_SMGO01000003.1"/>
</dbReference>
<evidence type="ECO:0000256" key="5">
    <source>
        <dbReference type="ARBA" id="ARBA00022679"/>
    </source>
</evidence>
<dbReference type="EC" id="2.7.7.87" evidence="3"/>
<evidence type="ECO:0000256" key="6">
    <source>
        <dbReference type="ARBA" id="ARBA00022694"/>
    </source>
</evidence>
<dbReference type="NCBIfam" id="TIGR00057">
    <property type="entry name" value="L-threonylcarbamoyladenylate synthase"/>
    <property type="match status" value="1"/>
</dbReference>
<dbReference type="OrthoDB" id="9814580at2"/>
<gene>
    <name evidence="13" type="ORF">C8N28_2471</name>
</gene>
<dbReference type="SUPFAM" id="SSF55821">
    <property type="entry name" value="YrdC/RibB"/>
    <property type="match status" value="1"/>
</dbReference>
<dbReference type="Gene3D" id="3.90.870.10">
    <property type="entry name" value="DHBP synthase"/>
    <property type="match status" value="1"/>
</dbReference>
<proteinExistence type="inferred from homology"/>
<organism evidence="13 14">
    <name type="scientific">Albibacterium bauzanense</name>
    <dbReference type="NCBI Taxonomy" id="653929"/>
    <lineage>
        <taxon>Bacteria</taxon>
        <taxon>Pseudomonadati</taxon>
        <taxon>Bacteroidota</taxon>
        <taxon>Sphingobacteriia</taxon>
        <taxon>Sphingobacteriales</taxon>
        <taxon>Sphingobacteriaceae</taxon>
        <taxon>Albibacterium</taxon>
    </lineage>
</organism>
<dbReference type="GO" id="GO:0005737">
    <property type="term" value="C:cytoplasm"/>
    <property type="evidence" value="ECO:0007669"/>
    <property type="project" value="UniProtKB-SubCell"/>
</dbReference>
<dbReference type="EMBL" id="SMGO01000003">
    <property type="protein sequence ID" value="TCK80724.1"/>
    <property type="molecule type" value="Genomic_DNA"/>
</dbReference>
<dbReference type="InterPro" id="IPR017945">
    <property type="entry name" value="DHBP_synth_RibB-like_a/b_dom"/>
</dbReference>
<dbReference type="PROSITE" id="PS51163">
    <property type="entry name" value="YRDC"/>
    <property type="match status" value="1"/>
</dbReference>
<dbReference type="GO" id="GO:0003725">
    <property type="term" value="F:double-stranded RNA binding"/>
    <property type="evidence" value="ECO:0007669"/>
    <property type="project" value="InterPro"/>
</dbReference>
<dbReference type="InterPro" id="IPR050156">
    <property type="entry name" value="TC-AMP_synthase_SUA5"/>
</dbReference>
<dbReference type="GO" id="GO:0005524">
    <property type="term" value="F:ATP binding"/>
    <property type="evidence" value="ECO:0007669"/>
    <property type="project" value="UniProtKB-KW"/>
</dbReference>
<evidence type="ECO:0000313" key="14">
    <source>
        <dbReference type="Proteomes" id="UP000294616"/>
    </source>
</evidence>
<dbReference type="AlphaFoldDB" id="A0A4R1LQY6"/>
<comment type="caution">
    <text evidence="13">The sequence shown here is derived from an EMBL/GenBank/DDBJ whole genome shotgun (WGS) entry which is preliminary data.</text>
</comment>
<dbReference type="GO" id="GO:0061710">
    <property type="term" value="F:L-threonylcarbamoyladenylate synthase"/>
    <property type="evidence" value="ECO:0007669"/>
    <property type="project" value="UniProtKB-EC"/>
</dbReference>
<name>A0A4R1LQY6_9SPHI</name>
<comment type="subcellular location">
    <subcellularLocation>
        <location evidence="1">Cytoplasm</location>
    </subcellularLocation>
</comment>
<feature type="domain" description="YrdC-like" evidence="12">
    <location>
        <begin position="9"/>
        <end position="195"/>
    </location>
</feature>
<dbReference type="GO" id="GO:0006450">
    <property type="term" value="P:regulation of translational fidelity"/>
    <property type="evidence" value="ECO:0007669"/>
    <property type="project" value="TreeGrafter"/>
</dbReference>
<sequence>MSSNFHIFKKDIEQALDVLRKGGTILYPTDTIWGIGCDATNPEAVEKVNQLKGRAKDKSLIILLDNDNKLSSYVREIPDVAYELIEYSDKPLTIIYSGAKNLSPNLIPPDGTIGIRIVKHDFCEELIHRFRKPIVSTSANLTNHPSPKNFSEIDEEIIKGVDYVVNYQQEDQQENSASTIIKLGPSGQFDLIRKS</sequence>
<dbReference type="Proteomes" id="UP000294616">
    <property type="component" value="Unassembled WGS sequence"/>
</dbReference>
<keyword evidence="8" id="KW-0547">Nucleotide-binding</keyword>